<protein>
    <submittedName>
        <fullName evidence="1">DUF1365 domain-containing protein</fullName>
    </submittedName>
</protein>
<gene>
    <name evidence="1" type="ORF">GCM10023336_16680</name>
</gene>
<dbReference type="PANTHER" id="PTHR33973:SF4">
    <property type="entry name" value="OS07G0153300 PROTEIN"/>
    <property type="match status" value="1"/>
</dbReference>
<evidence type="ECO:0000313" key="1">
    <source>
        <dbReference type="EMBL" id="GAA5049559.1"/>
    </source>
</evidence>
<dbReference type="EMBL" id="BAABKC010000021">
    <property type="protein sequence ID" value="GAA5049559.1"/>
    <property type="molecule type" value="Genomic_DNA"/>
</dbReference>
<reference evidence="2" key="1">
    <citation type="journal article" date="2019" name="Int. J. Syst. Evol. Microbiol.">
        <title>The Global Catalogue of Microorganisms (GCM) 10K type strain sequencing project: providing services to taxonomists for standard genome sequencing and annotation.</title>
        <authorList>
            <consortium name="The Broad Institute Genomics Platform"/>
            <consortium name="The Broad Institute Genome Sequencing Center for Infectious Disease"/>
            <person name="Wu L."/>
            <person name="Ma J."/>
        </authorList>
    </citation>
    <scope>NUCLEOTIDE SEQUENCE [LARGE SCALE GENOMIC DNA]</scope>
    <source>
        <strain evidence="2">JCM 18410</strain>
    </source>
</reference>
<name>A0ABP9K1W6_9ACTN</name>
<accession>A0ABP9K1W6</accession>
<dbReference type="InterPro" id="IPR010775">
    <property type="entry name" value="DUF1365"/>
</dbReference>
<dbReference type="Proteomes" id="UP001500124">
    <property type="component" value="Unassembled WGS sequence"/>
</dbReference>
<evidence type="ECO:0000313" key="2">
    <source>
        <dbReference type="Proteomes" id="UP001500124"/>
    </source>
</evidence>
<sequence length="254" mass="28336">MVTPAPPARHASPRPPALYSCTVRHVRRAPVRHVLRHRTYLWLVDLDHLPELPRLLRPLARFSPHDHFTGRAPTLRAALDGFLAGHGIDLDGGRVMMLAHARVLGHVFNPLTLYWCHDREGAPRCVVAEVHNTYGERHAYLLHPTDTGTASVAKDFYVSPFFPVDGHYAMRLPPPAERLRLTVKLDRPGSPPFTATVTGARRPATAPALLRLTLRHPFSTLAVSAAIRFHGVRLYLRGLPVQPRPGRRTPESAT</sequence>
<keyword evidence="2" id="KW-1185">Reference proteome</keyword>
<dbReference type="Pfam" id="PF07103">
    <property type="entry name" value="DUF1365"/>
    <property type="match status" value="1"/>
</dbReference>
<organism evidence="1 2">
    <name type="scientific">Streptomyces similanensis</name>
    <dbReference type="NCBI Taxonomy" id="1274988"/>
    <lineage>
        <taxon>Bacteria</taxon>
        <taxon>Bacillati</taxon>
        <taxon>Actinomycetota</taxon>
        <taxon>Actinomycetes</taxon>
        <taxon>Kitasatosporales</taxon>
        <taxon>Streptomycetaceae</taxon>
        <taxon>Streptomyces</taxon>
    </lineage>
</organism>
<dbReference type="PANTHER" id="PTHR33973">
    <property type="entry name" value="OS07G0153300 PROTEIN"/>
    <property type="match status" value="1"/>
</dbReference>
<comment type="caution">
    <text evidence="1">The sequence shown here is derived from an EMBL/GenBank/DDBJ whole genome shotgun (WGS) entry which is preliminary data.</text>
</comment>
<proteinExistence type="predicted"/>